<comment type="caution">
    <text evidence="1">The sequence shown here is derived from an EMBL/GenBank/DDBJ whole genome shotgun (WGS) entry which is preliminary data.</text>
</comment>
<evidence type="ECO:0000313" key="1">
    <source>
        <dbReference type="EMBL" id="OGM69346.1"/>
    </source>
</evidence>
<dbReference type="STRING" id="1802525.A2975_02365"/>
<proteinExistence type="predicted"/>
<organism evidence="1 2">
    <name type="scientific">Candidatus Woesebacteria bacterium RIFCSPLOWO2_01_FULL_44_14</name>
    <dbReference type="NCBI Taxonomy" id="1802525"/>
    <lineage>
        <taxon>Bacteria</taxon>
        <taxon>Candidatus Woeseibacteriota</taxon>
    </lineage>
</organism>
<gene>
    <name evidence="1" type="ORF">A2975_02365</name>
</gene>
<sequence length="246" mass="29390">MNKGCIYYTDNRPKQFILEACRDQIKKAWPGKLVSVSLGQPLNFGQNLVLTGYERSYTTMVKQIVMALEALDTEIVFFLEHDVLYHPSHFDFTPPRKEIYYYNTNNWRWGIKEDFAITYDRLVSLSQLCCFRAIALSHYQARLKYILDRGLDKIMGRDPKWARIMGFEPGTKPRQKGGFSDEKFDVWRSPLPNIDIRHRHTYSPPKYRLSDFKHSPENWRQERLENLPYWNLKTLHDKWLDQYVIN</sequence>
<evidence type="ECO:0000313" key="2">
    <source>
        <dbReference type="Proteomes" id="UP000178429"/>
    </source>
</evidence>
<dbReference type="AlphaFoldDB" id="A0A1F8BZ41"/>
<name>A0A1F8BZ41_9BACT</name>
<accession>A0A1F8BZ41</accession>
<evidence type="ECO:0008006" key="3">
    <source>
        <dbReference type="Google" id="ProtNLM"/>
    </source>
</evidence>
<protein>
    <recommendedName>
        <fullName evidence="3">DUF5672 domain-containing protein</fullName>
    </recommendedName>
</protein>
<dbReference type="EMBL" id="MGHL01000012">
    <property type="protein sequence ID" value="OGM69346.1"/>
    <property type="molecule type" value="Genomic_DNA"/>
</dbReference>
<dbReference type="Proteomes" id="UP000178429">
    <property type="component" value="Unassembled WGS sequence"/>
</dbReference>
<reference evidence="1 2" key="1">
    <citation type="journal article" date="2016" name="Nat. Commun.">
        <title>Thousands of microbial genomes shed light on interconnected biogeochemical processes in an aquifer system.</title>
        <authorList>
            <person name="Anantharaman K."/>
            <person name="Brown C.T."/>
            <person name="Hug L.A."/>
            <person name="Sharon I."/>
            <person name="Castelle C.J."/>
            <person name="Probst A.J."/>
            <person name="Thomas B.C."/>
            <person name="Singh A."/>
            <person name="Wilkins M.J."/>
            <person name="Karaoz U."/>
            <person name="Brodie E.L."/>
            <person name="Williams K.H."/>
            <person name="Hubbard S.S."/>
            <person name="Banfield J.F."/>
        </authorList>
    </citation>
    <scope>NUCLEOTIDE SEQUENCE [LARGE SCALE GENOMIC DNA]</scope>
</reference>